<evidence type="ECO:0000313" key="1">
    <source>
        <dbReference type="EMBL" id="AKI97699.1"/>
    </source>
</evidence>
<dbReference type="EMBL" id="CP011232">
    <property type="protein sequence ID" value="AKI97699.1"/>
    <property type="molecule type" value="Genomic_DNA"/>
</dbReference>
<evidence type="ECO:0008006" key="3">
    <source>
        <dbReference type="Google" id="ProtNLM"/>
    </source>
</evidence>
<proteinExistence type="predicted"/>
<dbReference type="AlphaFoldDB" id="A0A0G2ZDQ8"/>
<organism evidence="1 2">
    <name type="scientific">Kosmotoga pacifica</name>
    <dbReference type="NCBI Taxonomy" id="1330330"/>
    <lineage>
        <taxon>Bacteria</taxon>
        <taxon>Thermotogati</taxon>
        <taxon>Thermotogota</taxon>
        <taxon>Thermotogae</taxon>
        <taxon>Kosmotogales</taxon>
        <taxon>Kosmotogaceae</taxon>
        <taxon>Kosmotoga</taxon>
    </lineage>
</organism>
<dbReference type="PATRIC" id="fig|1330330.3.peg.1535"/>
<dbReference type="STRING" id="1330330.IX53_07585"/>
<dbReference type="KEGG" id="kpf:IX53_07585"/>
<accession>A0A0G2ZDQ8</accession>
<dbReference type="RefSeq" id="WP_047754834.1">
    <property type="nucleotide sequence ID" value="NZ_CAJUHA010000017.1"/>
</dbReference>
<dbReference type="OrthoDB" id="44813at2"/>
<sequence length="222" mass="25068">MKKTISVFLVILFIVSIFAVTSTVRIRAKKISGRKDIVYLTGEVYIEKVGDVSLTTESATMTAKNGNWNYIETAGLTHISFSSGDATSFSMTYNLNTSSGILKHNVIARFNDENGKRKILVQNAEKLDFNLEKEEYTGEALPKSAKDFKPLVIYYKDELVANSLYFEYDESTGIILLKGDVFVDDKKNNRKIYATELYYNTKDDSFEGTNVSLEMEFEEGAE</sequence>
<dbReference type="Gene3D" id="2.60.450.10">
    <property type="entry name" value="Lipopolysaccharide (LPS) transport protein A like domain"/>
    <property type="match status" value="1"/>
</dbReference>
<gene>
    <name evidence="1" type="ORF">IX53_07585</name>
</gene>
<keyword evidence="2" id="KW-1185">Reference proteome</keyword>
<evidence type="ECO:0000313" key="2">
    <source>
        <dbReference type="Proteomes" id="UP000035159"/>
    </source>
</evidence>
<protein>
    <recommendedName>
        <fullName evidence="3">Organic solvent tolerance-like N-terminal domain-containing protein</fullName>
    </recommendedName>
</protein>
<dbReference type="Proteomes" id="UP000035159">
    <property type="component" value="Chromosome"/>
</dbReference>
<name>A0A0G2ZDQ8_9BACT</name>
<reference evidence="1 2" key="1">
    <citation type="submission" date="2015-04" db="EMBL/GenBank/DDBJ databases">
        <title>Complete Genome Sequence of Kosmotoga pacifica SLHLJ1.</title>
        <authorList>
            <person name="Jiang L.J."/>
            <person name="Shao Z.Z."/>
            <person name="Jebbar M."/>
        </authorList>
    </citation>
    <scope>NUCLEOTIDE SEQUENCE [LARGE SCALE GENOMIC DNA]</scope>
    <source>
        <strain evidence="1 2">SLHLJ1</strain>
    </source>
</reference>